<comment type="similarity">
    <text evidence="2">Belongs to the GerABKC lipoprotein family.</text>
</comment>
<feature type="region of interest" description="Disordered" evidence="8">
    <location>
        <begin position="206"/>
        <end position="235"/>
    </location>
</feature>
<feature type="domain" description="Spore germination GerAC-like C-terminal" evidence="9">
    <location>
        <begin position="243"/>
        <end position="410"/>
    </location>
</feature>
<dbReference type="Gene3D" id="3.30.300.210">
    <property type="entry name" value="Nutrient germinant receptor protein C, domain 3"/>
    <property type="match status" value="1"/>
</dbReference>
<protein>
    <submittedName>
        <fullName evidence="11">Spore germination protein KC</fullName>
    </submittedName>
</protein>
<keyword evidence="7" id="KW-0449">Lipoprotein</keyword>
<evidence type="ECO:0000313" key="12">
    <source>
        <dbReference type="Proteomes" id="UP001519328"/>
    </source>
</evidence>
<keyword evidence="12" id="KW-1185">Reference proteome</keyword>
<feature type="domain" description="Spore germination protein N-terminal" evidence="10">
    <location>
        <begin position="32"/>
        <end position="205"/>
    </location>
</feature>
<evidence type="ECO:0000256" key="6">
    <source>
        <dbReference type="ARBA" id="ARBA00023139"/>
    </source>
</evidence>
<accession>A0ABS4HCJ4</accession>
<comment type="subcellular location">
    <subcellularLocation>
        <location evidence="1">Membrane</location>
        <topology evidence="1">Lipid-anchor</topology>
    </subcellularLocation>
</comment>
<dbReference type="Pfam" id="PF05504">
    <property type="entry name" value="Spore_GerAC"/>
    <property type="match status" value="1"/>
</dbReference>
<dbReference type="InterPro" id="IPR057336">
    <property type="entry name" value="GerAC_N"/>
</dbReference>
<gene>
    <name evidence="11" type="ORF">J2Z82_001573</name>
</gene>
<keyword evidence="6" id="KW-0564">Palmitate</keyword>
<dbReference type="RefSeq" id="WP_209480190.1">
    <property type="nucleotide sequence ID" value="NZ_JAGGKK010000007.1"/>
</dbReference>
<sequence>MRKSKSFKWMRSIYIMGAFIVVLSLTGCWSADEINNLAVVNLMAIDENEAGEVEVTTVIVKPHTLFAETAISGEGKGQFLIETATGKTVFEAMGNLSTAISETPYFGHVDAIVFGERAARERMLSSLDYFKRQSDFRPNVLLLVTKGSASDVVKSPPQLNATLGLEITNSALLSKFAPVGMVEDISQFREALSSNTIDATTGVISPAKQQGIDVQEDEKKTKSQRSDNKGENQQDIPKVLSLNGTAVFKNGHLRGFLDEPDTRGLLWIKGELQHEIVSLKCGGKNKGTVSLNITGSKSQMSPQLSGRKPKMNVNIQVDADIGQVTCSDIKMTTRQIDRLNQQLEYLVKQEAFSVLRKAKNQWQTDIFGFGKAFSRKSPDKWDQLAPNWRNGLLKEMEIDVNVSANITRFGVFKNPSKANESR</sequence>
<dbReference type="EMBL" id="JAGGKK010000007">
    <property type="protein sequence ID" value="MBP1948637.1"/>
    <property type="molecule type" value="Genomic_DNA"/>
</dbReference>
<dbReference type="NCBIfam" id="TIGR02887">
    <property type="entry name" value="spore_ger_x_C"/>
    <property type="match status" value="1"/>
</dbReference>
<dbReference type="PROSITE" id="PS51257">
    <property type="entry name" value="PROKAR_LIPOPROTEIN"/>
    <property type="match status" value="1"/>
</dbReference>
<evidence type="ECO:0000256" key="7">
    <source>
        <dbReference type="ARBA" id="ARBA00023288"/>
    </source>
</evidence>
<feature type="compositionally biased region" description="Basic and acidic residues" evidence="8">
    <location>
        <begin position="217"/>
        <end position="232"/>
    </location>
</feature>
<keyword evidence="3" id="KW-0309">Germination</keyword>
<dbReference type="InterPro" id="IPR008844">
    <property type="entry name" value="Spore_GerAC-like"/>
</dbReference>
<evidence type="ECO:0000256" key="3">
    <source>
        <dbReference type="ARBA" id="ARBA00022544"/>
    </source>
</evidence>
<name>A0ABS4HCJ4_9BACI</name>
<dbReference type="Proteomes" id="UP001519328">
    <property type="component" value="Unassembled WGS sequence"/>
</dbReference>
<organism evidence="11 12">
    <name type="scientific">Virgibacillus litoralis</name>
    <dbReference type="NCBI Taxonomy" id="578221"/>
    <lineage>
        <taxon>Bacteria</taxon>
        <taxon>Bacillati</taxon>
        <taxon>Bacillota</taxon>
        <taxon>Bacilli</taxon>
        <taxon>Bacillales</taxon>
        <taxon>Bacillaceae</taxon>
        <taxon>Virgibacillus</taxon>
    </lineage>
</organism>
<dbReference type="PANTHER" id="PTHR35789">
    <property type="entry name" value="SPORE GERMINATION PROTEIN B3"/>
    <property type="match status" value="1"/>
</dbReference>
<comment type="caution">
    <text evidence="11">The sequence shown here is derived from an EMBL/GenBank/DDBJ whole genome shotgun (WGS) entry which is preliminary data.</text>
</comment>
<dbReference type="InterPro" id="IPR038501">
    <property type="entry name" value="Spore_GerAC_C_sf"/>
</dbReference>
<evidence type="ECO:0000256" key="4">
    <source>
        <dbReference type="ARBA" id="ARBA00022729"/>
    </source>
</evidence>
<evidence type="ECO:0000256" key="2">
    <source>
        <dbReference type="ARBA" id="ARBA00007886"/>
    </source>
</evidence>
<reference evidence="11 12" key="1">
    <citation type="submission" date="2021-03" db="EMBL/GenBank/DDBJ databases">
        <title>Genomic Encyclopedia of Type Strains, Phase IV (KMG-IV): sequencing the most valuable type-strain genomes for metagenomic binning, comparative biology and taxonomic classification.</title>
        <authorList>
            <person name="Goeker M."/>
        </authorList>
    </citation>
    <scope>NUCLEOTIDE SEQUENCE [LARGE SCALE GENOMIC DNA]</scope>
    <source>
        <strain evidence="11 12">DSM 21085</strain>
    </source>
</reference>
<proteinExistence type="inferred from homology"/>
<evidence type="ECO:0000256" key="1">
    <source>
        <dbReference type="ARBA" id="ARBA00004635"/>
    </source>
</evidence>
<evidence type="ECO:0000313" key="11">
    <source>
        <dbReference type="EMBL" id="MBP1948637.1"/>
    </source>
</evidence>
<evidence type="ECO:0000256" key="5">
    <source>
        <dbReference type="ARBA" id="ARBA00023136"/>
    </source>
</evidence>
<dbReference type="PANTHER" id="PTHR35789:SF1">
    <property type="entry name" value="SPORE GERMINATION PROTEIN B3"/>
    <property type="match status" value="1"/>
</dbReference>
<evidence type="ECO:0000256" key="8">
    <source>
        <dbReference type="SAM" id="MobiDB-lite"/>
    </source>
</evidence>
<evidence type="ECO:0000259" key="10">
    <source>
        <dbReference type="Pfam" id="PF25198"/>
    </source>
</evidence>
<keyword evidence="4" id="KW-0732">Signal</keyword>
<dbReference type="Pfam" id="PF25198">
    <property type="entry name" value="Spore_GerAC_N"/>
    <property type="match status" value="1"/>
</dbReference>
<dbReference type="InterPro" id="IPR046953">
    <property type="entry name" value="Spore_GerAC-like_C"/>
</dbReference>
<keyword evidence="5" id="KW-0472">Membrane</keyword>
<evidence type="ECO:0000259" key="9">
    <source>
        <dbReference type="Pfam" id="PF05504"/>
    </source>
</evidence>